<accession>A0A9N8HVL4</accession>
<evidence type="ECO:0000313" key="2">
    <source>
        <dbReference type="Proteomes" id="UP001153069"/>
    </source>
</evidence>
<dbReference type="AlphaFoldDB" id="A0A9N8HVL4"/>
<dbReference type="InterPro" id="IPR029024">
    <property type="entry name" value="TerB-like"/>
</dbReference>
<reference evidence="1" key="1">
    <citation type="submission" date="2020-06" db="EMBL/GenBank/DDBJ databases">
        <authorList>
            <consortium name="Plant Systems Biology data submission"/>
        </authorList>
    </citation>
    <scope>NUCLEOTIDE SEQUENCE</scope>
    <source>
        <strain evidence="1">D6</strain>
    </source>
</reference>
<dbReference type="Proteomes" id="UP001153069">
    <property type="component" value="Unassembled WGS sequence"/>
</dbReference>
<dbReference type="Gene3D" id="1.10.3680.10">
    <property type="entry name" value="TerB-like"/>
    <property type="match status" value="1"/>
</dbReference>
<gene>
    <name evidence="1" type="ORF">SEMRO_1520_G279400.1</name>
</gene>
<sequence length="186" mass="21128">MTPSEFFYTFHLGYTKTPTEAAGDKAYVRQIENRYAGAICLAIGSGGVYTQEQVRYLRGFVTITSQEDTTLVDRVEPMLKEAADLLDVELVSSSSYFTDLQFLKDAGRSMVYDMYTCAALADFPEPQMVAISLIAEELGVTEFGLLEQIRKQVEMEVELRKNRIKLLYPEGHDMLEPRYANLHKEN</sequence>
<protein>
    <submittedName>
        <fullName evidence="1">Uncharacterized protein</fullName>
    </submittedName>
</protein>
<organism evidence="1 2">
    <name type="scientific">Seminavis robusta</name>
    <dbReference type="NCBI Taxonomy" id="568900"/>
    <lineage>
        <taxon>Eukaryota</taxon>
        <taxon>Sar</taxon>
        <taxon>Stramenopiles</taxon>
        <taxon>Ochrophyta</taxon>
        <taxon>Bacillariophyta</taxon>
        <taxon>Bacillariophyceae</taxon>
        <taxon>Bacillariophycidae</taxon>
        <taxon>Naviculales</taxon>
        <taxon>Naviculaceae</taxon>
        <taxon>Seminavis</taxon>
    </lineage>
</organism>
<keyword evidence="2" id="KW-1185">Reference proteome</keyword>
<evidence type="ECO:0000313" key="1">
    <source>
        <dbReference type="EMBL" id="CAB9524308.1"/>
    </source>
</evidence>
<name>A0A9N8HVL4_9STRA</name>
<proteinExistence type="predicted"/>
<comment type="caution">
    <text evidence="1">The sequence shown here is derived from an EMBL/GenBank/DDBJ whole genome shotgun (WGS) entry which is preliminary data.</text>
</comment>
<dbReference type="EMBL" id="CAICTM010001518">
    <property type="protein sequence ID" value="CAB9524308.1"/>
    <property type="molecule type" value="Genomic_DNA"/>
</dbReference>